<gene>
    <name evidence="3" type="ORF">GCM10010170_088580</name>
</gene>
<proteinExistence type="predicted"/>
<keyword evidence="1" id="KW-1133">Transmembrane helix</keyword>
<feature type="transmembrane region" description="Helical" evidence="1">
    <location>
        <begin position="12"/>
        <end position="33"/>
    </location>
</feature>
<reference evidence="4" key="1">
    <citation type="journal article" date="2019" name="Int. J. Syst. Evol. Microbiol.">
        <title>The Global Catalogue of Microorganisms (GCM) 10K type strain sequencing project: providing services to taxonomists for standard genome sequencing and annotation.</title>
        <authorList>
            <consortium name="The Broad Institute Genomics Platform"/>
            <consortium name="The Broad Institute Genome Sequencing Center for Infectious Disease"/>
            <person name="Wu L."/>
            <person name="Ma J."/>
        </authorList>
    </citation>
    <scope>NUCLEOTIDE SEQUENCE [LARGE SCALE GENOMIC DNA]</scope>
    <source>
        <strain evidence="4">JCM 3272</strain>
    </source>
</reference>
<dbReference type="PANTHER" id="PTHR10166">
    <property type="entry name" value="VOLTAGE-DEPENDENT CALCIUM CHANNEL SUBUNIT ALPHA-2/DELTA-RELATED"/>
    <property type="match status" value="1"/>
</dbReference>
<dbReference type="Pfam" id="PF00092">
    <property type="entry name" value="VWA"/>
    <property type="match status" value="1"/>
</dbReference>
<dbReference type="SMART" id="SM00327">
    <property type="entry name" value="VWA"/>
    <property type="match status" value="1"/>
</dbReference>
<accession>A0ABP5UI78</accession>
<dbReference type="SUPFAM" id="SSF53850">
    <property type="entry name" value="Periplasmic binding protein-like II"/>
    <property type="match status" value="1"/>
</dbReference>
<keyword evidence="4" id="KW-1185">Reference proteome</keyword>
<keyword evidence="1" id="KW-0472">Membrane</keyword>
<dbReference type="InterPro" id="IPR036465">
    <property type="entry name" value="vWFA_dom_sf"/>
</dbReference>
<name>A0ABP5UI78_9ACTN</name>
<evidence type="ECO:0000256" key="1">
    <source>
        <dbReference type="SAM" id="Phobius"/>
    </source>
</evidence>
<evidence type="ECO:0000259" key="2">
    <source>
        <dbReference type="PROSITE" id="PS50234"/>
    </source>
</evidence>
<dbReference type="InterPro" id="IPR051173">
    <property type="entry name" value="Ca_channel_alpha-2/delta"/>
</dbReference>
<dbReference type="PANTHER" id="PTHR10166:SF37">
    <property type="entry name" value="STOLID, ISOFORM H"/>
    <property type="match status" value="1"/>
</dbReference>
<evidence type="ECO:0000313" key="4">
    <source>
        <dbReference type="Proteomes" id="UP001501444"/>
    </source>
</evidence>
<organism evidence="3 4">
    <name type="scientific">Dactylosporangium salmoneum</name>
    <dbReference type="NCBI Taxonomy" id="53361"/>
    <lineage>
        <taxon>Bacteria</taxon>
        <taxon>Bacillati</taxon>
        <taxon>Actinomycetota</taxon>
        <taxon>Actinomycetes</taxon>
        <taxon>Micromonosporales</taxon>
        <taxon>Micromonosporaceae</taxon>
        <taxon>Dactylosporangium</taxon>
    </lineage>
</organism>
<dbReference type="EMBL" id="BAAARV010000088">
    <property type="protein sequence ID" value="GAA2381037.1"/>
    <property type="molecule type" value="Genomic_DNA"/>
</dbReference>
<dbReference type="SUPFAM" id="SSF53300">
    <property type="entry name" value="vWA-like"/>
    <property type="match status" value="1"/>
</dbReference>
<evidence type="ECO:0000313" key="3">
    <source>
        <dbReference type="EMBL" id="GAA2381037.1"/>
    </source>
</evidence>
<keyword evidence="1" id="KW-0812">Transmembrane</keyword>
<dbReference type="PROSITE" id="PS50234">
    <property type="entry name" value="VWFA"/>
    <property type="match status" value="1"/>
</dbReference>
<dbReference type="Pfam" id="PF13531">
    <property type="entry name" value="SBP_bac_11"/>
    <property type="match status" value="1"/>
</dbReference>
<dbReference type="InterPro" id="IPR002035">
    <property type="entry name" value="VWF_A"/>
</dbReference>
<dbReference type="Gene3D" id="3.40.50.410">
    <property type="entry name" value="von Willebrand factor, type A domain"/>
    <property type="match status" value="1"/>
</dbReference>
<dbReference type="Proteomes" id="UP001501444">
    <property type="component" value="Unassembled WGS sequence"/>
</dbReference>
<protein>
    <submittedName>
        <fullName evidence="3">Substrate-binding and VWA domain-containing protein</fullName>
    </submittedName>
</protein>
<sequence length="607" mass="64446">MSYPAPNRRRNPLPIIIAAVIGVFAICAVYLVLANRGGKSDDNKNGSSPRREGCISLNVTASSEKAALMTQLAKSYIESDRRFDGKCADPVVQSKASGAALDALAAGWDAQRDGPQPAVWTPASASWVALLKQRLASTDKGALVPDGKLPMVAQSPLVLAMPKPMAEALGWPDKPIGWDDVLGLTNDPNGWGAKGHPEWGRFKLGKTNPHFSTSGLNATVGAYFAATGRSTDLTDKDLADPKVLQYVKAVESGVVHYGDISLTFLSNLMAADQAGRGLNYISAVAIEEKSVYDYNTGNPTGDPALAGKGPKPRVPLVAVYPKEGTLVSDHPYVVLSNASDEQKAAAADFLAYVRDAPQQKRFTDLAFRTYEGKPGAGLTRENGLSPDAKFTIIDPPSPQVMEKALATWDAQRKRAKVLLVLDVSGSMNNDAGNGHSRMELAKQAALQALTLFAPDDEVGLWTFSTEVGGASTPYTEQVPVGALNANRKKLEQVVNSLAAEGGTALYATTRAAQTKMASMADPSRINAVVVLTDGKNEYPKDSDLNALVRDVDTSDKEIPVRVFTIAYGGQADLATLQKISAASRAAAYDASDPTTIDKVLVNVLSNF</sequence>
<comment type="caution">
    <text evidence="3">The sequence shown here is derived from an EMBL/GenBank/DDBJ whole genome shotgun (WGS) entry which is preliminary data.</text>
</comment>
<feature type="domain" description="VWFA" evidence="2">
    <location>
        <begin position="416"/>
        <end position="604"/>
    </location>
</feature>
<dbReference type="RefSeq" id="WP_344618673.1">
    <property type="nucleotide sequence ID" value="NZ_BAAARV010000088.1"/>
</dbReference>